<evidence type="ECO:0000256" key="6">
    <source>
        <dbReference type="ARBA" id="ARBA00022918"/>
    </source>
</evidence>
<dbReference type="InterPro" id="IPR040643">
    <property type="entry name" value="MLVIN_C"/>
</dbReference>
<feature type="compositionally biased region" description="Pro residues" evidence="7">
    <location>
        <begin position="715"/>
        <end position="728"/>
    </location>
</feature>
<dbReference type="InterPro" id="IPR002156">
    <property type="entry name" value="RNaseH_domain"/>
</dbReference>
<evidence type="ECO:0000313" key="10">
    <source>
        <dbReference type="Proteomes" id="UP001652642"/>
    </source>
</evidence>
<evidence type="ECO:0000313" key="11">
    <source>
        <dbReference type="RefSeq" id="XP_072854260.1"/>
    </source>
</evidence>
<dbReference type="Gene3D" id="3.10.20.370">
    <property type="match status" value="1"/>
</dbReference>
<accession>A0ABM5G9D6</accession>
<dbReference type="SUPFAM" id="SSF56672">
    <property type="entry name" value="DNA/RNA polymerases"/>
    <property type="match status" value="1"/>
</dbReference>
<keyword evidence="2" id="KW-0548">Nucleotidyltransferase</keyword>
<keyword evidence="10" id="KW-1185">Reference proteome</keyword>
<evidence type="ECO:0000256" key="5">
    <source>
        <dbReference type="ARBA" id="ARBA00022801"/>
    </source>
</evidence>
<evidence type="ECO:0000256" key="1">
    <source>
        <dbReference type="ARBA" id="ARBA00022679"/>
    </source>
</evidence>
<evidence type="ECO:0000259" key="8">
    <source>
        <dbReference type="PROSITE" id="PS50879"/>
    </source>
</evidence>
<keyword evidence="5" id="KW-0378">Hydrolase</keyword>
<proteinExistence type="predicted"/>
<gene>
    <name evidence="11" type="primary">LOC140706691</name>
</gene>
<sequence length="762" mass="85633">MQKAFEEIKQRLLSAPALGLPDPEKPFQLFVHERQGMALGVLTQQIGSWRRPVAYLSKLLDNVTKGWPSCLRAVAATVLLAKESQKFSLGALVTIHVPHAVTTVLEQKGGLWLSNARISKYQALLLDSPDLRIVTSSCLNPATLLPLPSTEVSPVIHDCLHTIETEYSSRKDLSDSPLPYPQLEYFVDGSSMVRDGVRMAGYAVVTESSVIEARPLPPGTSAQKAELTALTRALELAACKKVNIFTDSRYAFGVLHAFGGLWRNRGYKTAEGEEIKNLVEVQSLLTAVQLPYKVAVIHVKGHGKEADARLREGNRLADEAAKRAAEESKRMPQALAVLPAPVVPLPESPRYSKKERKEMLEKKSTVRENGWMYTEDGKLVLPRQLTRHFMWELHRRTHASPQVMLDSVRPWAHGHGLSTIAQEVADACEICCVNNPNTRLRRGPLGTQPKGLWPGARWQVDFTEMKPHRGYKYCLVFVDSLTGWPEAFPTRTEKAREVVRSLLYDIIPRHGIPWEGISSDNGPHFIADVVQQVSTYLDIEWKLHAAHRPQSAGQVERLNQTLKSHLRKMMQETGLGWVDLLPQALLRIRVLPRGKLAISPYEAMYGRPFVISSIPDERSQLPRKGGDDLRNYLLGISRLLQENHSRLLEKHLVTLNDPLHPFSPGDWVYTKSLPGSQFGPRWKGPFQILLTTPSCVKVEGQAAWIHYTRLKAAPPPQDFIPPPAPPPPDPRDLRRVPRDRWAVKGIDGLKFLFRRQHQNPTI</sequence>
<protein>
    <submittedName>
        <fullName evidence="11">Uncharacterized protein</fullName>
    </submittedName>
</protein>
<keyword evidence="1" id="KW-0808">Transferase</keyword>
<feature type="region of interest" description="Disordered" evidence="7">
    <location>
        <begin position="715"/>
        <end position="736"/>
    </location>
</feature>
<dbReference type="Gene3D" id="1.10.340.70">
    <property type="match status" value="1"/>
</dbReference>
<organism evidence="10 11">
    <name type="scientific">Pogona vitticeps</name>
    <name type="common">central bearded dragon</name>
    <dbReference type="NCBI Taxonomy" id="103695"/>
    <lineage>
        <taxon>Eukaryota</taxon>
        <taxon>Metazoa</taxon>
        <taxon>Chordata</taxon>
        <taxon>Craniata</taxon>
        <taxon>Vertebrata</taxon>
        <taxon>Euteleostomi</taxon>
        <taxon>Lepidosauria</taxon>
        <taxon>Squamata</taxon>
        <taxon>Bifurcata</taxon>
        <taxon>Unidentata</taxon>
        <taxon>Episquamata</taxon>
        <taxon>Toxicofera</taxon>
        <taxon>Iguania</taxon>
        <taxon>Acrodonta</taxon>
        <taxon>Agamidae</taxon>
        <taxon>Amphibolurinae</taxon>
        <taxon>Pogona</taxon>
    </lineage>
</organism>
<keyword evidence="3" id="KW-0540">Nuclease</keyword>
<evidence type="ECO:0000259" key="9">
    <source>
        <dbReference type="PROSITE" id="PS50994"/>
    </source>
</evidence>
<evidence type="ECO:0000256" key="4">
    <source>
        <dbReference type="ARBA" id="ARBA00022759"/>
    </source>
</evidence>
<dbReference type="InterPro" id="IPR043502">
    <property type="entry name" value="DNA/RNA_pol_sf"/>
</dbReference>
<dbReference type="PROSITE" id="PS50994">
    <property type="entry name" value="INTEGRASE"/>
    <property type="match status" value="1"/>
</dbReference>
<evidence type="ECO:0000256" key="7">
    <source>
        <dbReference type="SAM" id="MobiDB-lite"/>
    </source>
</evidence>
<reference evidence="10" key="1">
    <citation type="submission" date="2025-05" db="UniProtKB">
        <authorList>
            <consortium name="RefSeq"/>
        </authorList>
    </citation>
    <scope>NUCLEOTIDE SEQUENCE [LARGE SCALE GENOMIC DNA]</scope>
</reference>
<dbReference type="InterPro" id="IPR041577">
    <property type="entry name" value="RT_RNaseH_2"/>
</dbReference>
<dbReference type="Proteomes" id="UP001652642">
    <property type="component" value="Chromosome 1"/>
</dbReference>
<dbReference type="InterPro" id="IPR001584">
    <property type="entry name" value="Integrase_cat-core"/>
</dbReference>
<dbReference type="Pfam" id="PF00075">
    <property type="entry name" value="RNase_H"/>
    <property type="match status" value="1"/>
</dbReference>
<dbReference type="InterPro" id="IPR036397">
    <property type="entry name" value="RNaseH_sf"/>
</dbReference>
<evidence type="ECO:0000256" key="2">
    <source>
        <dbReference type="ARBA" id="ARBA00022695"/>
    </source>
</evidence>
<dbReference type="PANTHER" id="PTHR41694">
    <property type="entry name" value="ENDOGENOUS RETROVIRUS GROUP K MEMBER POL PROTEIN"/>
    <property type="match status" value="1"/>
</dbReference>
<dbReference type="Pfam" id="PF18697">
    <property type="entry name" value="MLVIN_C"/>
    <property type="match status" value="1"/>
</dbReference>
<dbReference type="PROSITE" id="PS50879">
    <property type="entry name" value="RNASE_H_1"/>
    <property type="match status" value="1"/>
</dbReference>
<feature type="domain" description="RNase H type-1" evidence="8">
    <location>
        <begin position="179"/>
        <end position="326"/>
    </location>
</feature>
<feature type="domain" description="Integrase catalytic" evidence="9">
    <location>
        <begin position="445"/>
        <end position="608"/>
    </location>
</feature>
<dbReference type="SUPFAM" id="SSF53098">
    <property type="entry name" value="Ribonuclease H-like"/>
    <property type="match status" value="2"/>
</dbReference>
<keyword evidence="4" id="KW-0255">Endonuclease</keyword>
<dbReference type="RefSeq" id="XP_072854260.1">
    <property type="nucleotide sequence ID" value="XM_072998159.1"/>
</dbReference>
<dbReference type="GeneID" id="140706691"/>
<dbReference type="Gene3D" id="2.30.30.850">
    <property type="match status" value="1"/>
</dbReference>
<keyword evidence="6" id="KW-0695">RNA-directed DNA polymerase</keyword>
<dbReference type="Pfam" id="PF17919">
    <property type="entry name" value="RT_RNaseH_2"/>
    <property type="match status" value="1"/>
</dbReference>
<reference evidence="11" key="2">
    <citation type="submission" date="2025-08" db="UniProtKB">
        <authorList>
            <consortium name="RefSeq"/>
        </authorList>
    </citation>
    <scope>IDENTIFICATION</scope>
</reference>
<evidence type="ECO:0000256" key="3">
    <source>
        <dbReference type="ARBA" id="ARBA00022722"/>
    </source>
</evidence>
<name>A0ABM5G9D6_9SAUR</name>
<dbReference type="Gene3D" id="3.30.420.10">
    <property type="entry name" value="Ribonuclease H-like superfamily/Ribonuclease H"/>
    <property type="match status" value="2"/>
</dbReference>
<dbReference type="Pfam" id="PF00665">
    <property type="entry name" value="rve"/>
    <property type="match status" value="1"/>
</dbReference>
<dbReference type="CDD" id="cd09273">
    <property type="entry name" value="RNase_HI_RT_Bel"/>
    <property type="match status" value="1"/>
</dbReference>
<dbReference type="PANTHER" id="PTHR41694:SF5">
    <property type="entry name" value="RIBONUCLEASE H"/>
    <property type="match status" value="1"/>
</dbReference>
<dbReference type="InterPro" id="IPR012337">
    <property type="entry name" value="RNaseH-like_sf"/>
</dbReference>